<reference evidence="3" key="2">
    <citation type="submission" date="2019-03" db="EMBL/GenBank/DDBJ databases">
        <authorList>
            <person name="Chen S.-C."/>
            <person name="Wu S.-Y."/>
            <person name="Lai M.-C."/>
        </authorList>
    </citation>
    <scope>NUCLEOTIDE SEQUENCE</scope>
    <source>
        <strain evidence="3">ML15</strain>
    </source>
</reference>
<reference evidence="3" key="1">
    <citation type="journal article" date="2005" name="Int. J. Syst. Evol. Microbiol.">
        <title>Methanofollis formosanus sp. nov., isolated from a fish pond.</title>
        <authorList>
            <person name="Wu S.Y."/>
            <person name="Chen S.C."/>
            <person name="Lai M.C."/>
        </authorList>
    </citation>
    <scope>NUCLEOTIDE SEQUENCE</scope>
    <source>
        <strain evidence="3">ML15</strain>
    </source>
</reference>
<proteinExistence type="predicted"/>
<feature type="region of interest" description="Disordered" evidence="1">
    <location>
        <begin position="33"/>
        <end position="60"/>
    </location>
</feature>
<dbReference type="Pfam" id="PF21247">
    <property type="entry name" value="Fic-like_C"/>
    <property type="match status" value="1"/>
</dbReference>
<dbReference type="Proteomes" id="UP000826709">
    <property type="component" value="Chromosome"/>
</dbReference>
<dbReference type="KEGG" id="mfk:E2N92_01580"/>
<feature type="domain" description="Filamentation induced by cAMP protein Fic-like C-terminal" evidence="2">
    <location>
        <begin position="12"/>
        <end position="48"/>
    </location>
</feature>
<dbReference type="AlphaFoldDB" id="A0A8G1A3H6"/>
<organism evidence="3 4">
    <name type="scientific">Methanofollis formosanus</name>
    <dbReference type="NCBI Taxonomy" id="299308"/>
    <lineage>
        <taxon>Archaea</taxon>
        <taxon>Methanobacteriati</taxon>
        <taxon>Methanobacteriota</taxon>
        <taxon>Stenosarchaea group</taxon>
        <taxon>Methanomicrobia</taxon>
        <taxon>Methanomicrobiales</taxon>
        <taxon>Methanomicrobiaceae</taxon>
        <taxon>Methanofollis</taxon>
    </lineage>
</organism>
<dbReference type="EMBL" id="CP037968">
    <property type="protein sequence ID" value="QYZ80361.1"/>
    <property type="molecule type" value="Genomic_DNA"/>
</dbReference>
<gene>
    <name evidence="3" type="ORF">E2N92_01580</name>
</gene>
<keyword evidence="4" id="KW-1185">Reference proteome</keyword>
<evidence type="ECO:0000256" key="1">
    <source>
        <dbReference type="SAM" id="MobiDB-lite"/>
    </source>
</evidence>
<feature type="compositionally biased region" description="Basic residues" evidence="1">
    <location>
        <begin position="40"/>
        <end position="49"/>
    </location>
</feature>
<accession>A0A8G1A3H6</accession>
<dbReference type="InterPro" id="IPR049514">
    <property type="entry name" value="Fic-like_C"/>
</dbReference>
<sequence>MIELLTVAGRTKRTRSRDQILWPLLNAGPVEMTIPEKPGSGKRRYRATKNGRALIGEDRS</sequence>
<evidence type="ECO:0000313" key="4">
    <source>
        <dbReference type="Proteomes" id="UP000826709"/>
    </source>
</evidence>
<evidence type="ECO:0000313" key="3">
    <source>
        <dbReference type="EMBL" id="QYZ80361.1"/>
    </source>
</evidence>
<name>A0A8G1A3H6_9EURY</name>
<evidence type="ECO:0000259" key="2">
    <source>
        <dbReference type="Pfam" id="PF21247"/>
    </source>
</evidence>
<protein>
    <submittedName>
        <fullName evidence="3">Transcriptional regulator</fullName>
    </submittedName>
</protein>